<keyword evidence="2" id="KW-0288">FMN</keyword>
<dbReference type="InterPro" id="IPR051814">
    <property type="entry name" value="NAD(P)H-dep_FMN_reductase"/>
</dbReference>
<keyword evidence="3" id="KW-0560">Oxidoreductase</keyword>
<accession>A0A1H4IR72</accession>
<dbReference type="PANTHER" id="PTHR43408">
    <property type="entry name" value="FMN REDUCTASE (NADPH)"/>
    <property type="match status" value="1"/>
</dbReference>
<dbReference type="InterPro" id="IPR005025">
    <property type="entry name" value="FMN_Rdtase-like_dom"/>
</dbReference>
<keyword evidence="6" id="KW-1185">Reference proteome</keyword>
<organism evidence="5 6">
    <name type="scientific">Paramicrobacterium humi</name>
    <dbReference type="NCBI Taxonomy" id="640635"/>
    <lineage>
        <taxon>Bacteria</taxon>
        <taxon>Bacillati</taxon>
        <taxon>Actinomycetota</taxon>
        <taxon>Actinomycetes</taxon>
        <taxon>Micrococcales</taxon>
        <taxon>Microbacteriaceae</taxon>
        <taxon>Paramicrobacterium</taxon>
    </lineage>
</organism>
<dbReference type="Gene3D" id="3.40.50.360">
    <property type="match status" value="1"/>
</dbReference>
<evidence type="ECO:0000313" key="5">
    <source>
        <dbReference type="EMBL" id="SEB36537.1"/>
    </source>
</evidence>
<feature type="domain" description="NADPH-dependent FMN reductase-like" evidence="4">
    <location>
        <begin position="10"/>
        <end position="154"/>
    </location>
</feature>
<dbReference type="InterPro" id="IPR029039">
    <property type="entry name" value="Flavoprotein-like_sf"/>
</dbReference>
<dbReference type="GO" id="GO:0016491">
    <property type="term" value="F:oxidoreductase activity"/>
    <property type="evidence" value="ECO:0007669"/>
    <property type="project" value="UniProtKB-KW"/>
</dbReference>
<dbReference type="SUPFAM" id="SSF52218">
    <property type="entry name" value="Flavoproteins"/>
    <property type="match status" value="1"/>
</dbReference>
<reference evidence="5 6" key="1">
    <citation type="submission" date="2016-10" db="EMBL/GenBank/DDBJ databases">
        <authorList>
            <person name="de Groot N.N."/>
        </authorList>
    </citation>
    <scope>NUCLEOTIDE SEQUENCE [LARGE SCALE GENOMIC DNA]</scope>
    <source>
        <strain evidence="5 6">DSM 21799</strain>
    </source>
</reference>
<protein>
    <submittedName>
        <fullName evidence="5">FMN reductase</fullName>
    </submittedName>
</protein>
<proteinExistence type="predicted"/>
<dbReference type="AlphaFoldDB" id="A0A1H4IR72"/>
<dbReference type="PANTHER" id="PTHR43408:SF2">
    <property type="entry name" value="FMN REDUCTASE (NADPH)"/>
    <property type="match status" value="1"/>
</dbReference>
<dbReference type="OrthoDB" id="1643408at2"/>
<dbReference type="InterPro" id="IPR019912">
    <property type="entry name" value="FMN_Rdtase_MsuE-like"/>
</dbReference>
<sequence length="198" mass="21431">MPHNESSPLRVVAVSGSLHEPSKTTALIRAIVDEVATRTPVAAELIELTAIGPELAGALRRDQVGPGAEAALRSIETADLLVVGSPVYRASFTGLFKHLFDFVGQYELVDKPVLVSATGGGERHALILEHQFRPLFGFFQALTLPLGVYASNTDFDGYELTSEPVRQRIQLAVQRGLPFVRQQGIPAEVRPSSYVGAW</sequence>
<gene>
    <name evidence="5" type="ORF">SAMN04489806_0177</name>
</gene>
<dbReference type="STRING" id="640635.SAMN04489806_0177"/>
<dbReference type="NCBIfam" id="TIGR03566">
    <property type="entry name" value="FMN_reduc_MsuE"/>
    <property type="match status" value="1"/>
</dbReference>
<dbReference type="RefSeq" id="WP_091178919.1">
    <property type="nucleotide sequence ID" value="NZ_FNRY01000001.1"/>
</dbReference>
<name>A0A1H4IR72_9MICO</name>
<evidence type="ECO:0000313" key="6">
    <source>
        <dbReference type="Proteomes" id="UP000199183"/>
    </source>
</evidence>
<evidence type="ECO:0000256" key="1">
    <source>
        <dbReference type="ARBA" id="ARBA00022630"/>
    </source>
</evidence>
<keyword evidence="1" id="KW-0285">Flavoprotein</keyword>
<evidence type="ECO:0000256" key="2">
    <source>
        <dbReference type="ARBA" id="ARBA00022643"/>
    </source>
</evidence>
<dbReference type="Pfam" id="PF03358">
    <property type="entry name" value="FMN_red"/>
    <property type="match status" value="1"/>
</dbReference>
<dbReference type="Proteomes" id="UP000199183">
    <property type="component" value="Unassembled WGS sequence"/>
</dbReference>
<dbReference type="EMBL" id="FNRY01000001">
    <property type="protein sequence ID" value="SEB36537.1"/>
    <property type="molecule type" value="Genomic_DNA"/>
</dbReference>
<evidence type="ECO:0000259" key="4">
    <source>
        <dbReference type="Pfam" id="PF03358"/>
    </source>
</evidence>
<evidence type="ECO:0000256" key="3">
    <source>
        <dbReference type="ARBA" id="ARBA00023002"/>
    </source>
</evidence>